<keyword evidence="13" id="KW-1185">Reference proteome</keyword>
<dbReference type="GO" id="GO:0008237">
    <property type="term" value="F:metallopeptidase activity"/>
    <property type="evidence" value="ECO:0007669"/>
    <property type="project" value="UniProtKB-KW"/>
</dbReference>
<feature type="binding site" evidence="10">
    <location>
        <position position="62"/>
    </location>
    <ligand>
        <name>Zn(2+)</name>
        <dbReference type="ChEBI" id="CHEBI:29105"/>
        <note>catalytic</note>
    </ligand>
</feature>
<evidence type="ECO:0000313" key="12">
    <source>
        <dbReference type="EMBL" id="KAE8268058.1"/>
    </source>
</evidence>
<dbReference type="InterPro" id="IPR038502">
    <property type="entry name" value="M1_LTA-4_hydro/amino_C_sf"/>
</dbReference>
<evidence type="ECO:0000256" key="10">
    <source>
        <dbReference type="PIRSR" id="PIRSR634015-3"/>
    </source>
</evidence>
<dbReference type="Pfam" id="PF09127">
    <property type="entry name" value="Leuk-A4-hydro_C"/>
    <property type="match status" value="1"/>
</dbReference>
<comment type="similarity">
    <text evidence="2">Belongs to the peptidase M1 family.</text>
</comment>
<name>A0A8X7N843_9BASI</name>
<feature type="domain" description="Peptidase M1 leukotriene A4 hydrolase/aminopeptidase C-terminal" evidence="11">
    <location>
        <begin position="238"/>
        <end position="380"/>
    </location>
</feature>
<dbReference type="PRINTS" id="PR00756">
    <property type="entry name" value="ALADIPTASE"/>
</dbReference>
<comment type="cofactor">
    <cofactor evidence="10">
        <name>Zn(2+)</name>
        <dbReference type="ChEBI" id="CHEBI:29105"/>
    </cofactor>
    <text evidence="10">Binds 1 zinc ion per subunit.</text>
</comment>
<evidence type="ECO:0000259" key="11">
    <source>
        <dbReference type="SMART" id="SM01263"/>
    </source>
</evidence>
<evidence type="ECO:0000256" key="9">
    <source>
        <dbReference type="PIRSR" id="PIRSR634015-1"/>
    </source>
</evidence>
<comment type="caution">
    <text evidence="12">The sequence shown here is derived from an EMBL/GenBank/DDBJ whole genome shotgun (WGS) entry which is preliminary data.</text>
</comment>
<dbReference type="GO" id="GO:0005829">
    <property type="term" value="C:cytosol"/>
    <property type="evidence" value="ECO:0007669"/>
    <property type="project" value="TreeGrafter"/>
</dbReference>
<evidence type="ECO:0000256" key="3">
    <source>
        <dbReference type="ARBA" id="ARBA00022490"/>
    </source>
</evidence>
<evidence type="ECO:0000256" key="7">
    <source>
        <dbReference type="ARBA" id="ARBA00022833"/>
    </source>
</evidence>
<dbReference type="AlphaFoldDB" id="A0A8X7N843"/>
<dbReference type="Proteomes" id="UP000078113">
    <property type="component" value="Unassembled WGS sequence"/>
</dbReference>
<dbReference type="EMBL" id="LWDG02000177">
    <property type="protein sequence ID" value="KAE8268058.1"/>
    <property type="molecule type" value="Genomic_DNA"/>
</dbReference>
<accession>A0A8X7N843</accession>
<evidence type="ECO:0000256" key="5">
    <source>
        <dbReference type="ARBA" id="ARBA00022723"/>
    </source>
</evidence>
<gene>
    <name evidence="12" type="ORF">A4X09_0g4283</name>
</gene>
<dbReference type="InterPro" id="IPR001930">
    <property type="entry name" value="Peptidase_M1"/>
</dbReference>
<dbReference type="InterPro" id="IPR014782">
    <property type="entry name" value="Peptidase_M1_dom"/>
</dbReference>
<keyword evidence="8" id="KW-0482">Metalloprotease</keyword>
<protein>
    <recommendedName>
        <fullName evidence="11">Peptidase M1 leukotriene A4 hydrolase/aminopeptidase C-terminal domain-containing protein</fullName>
    </recommendedName>
</protein>
<evidence type="ECO:0000313" key="13">
    <source>
        <dbReference type="Proteomes" id="UP000078113"/>
    </source>
</evidence>
<feature type="active site" description="Proton donor" evidence="9">
    <location>
        <position position="151"/>
    </location>
</feature>
<dbReference type="Gene3D" id="3.30.2010.30">
    <property type="match status" value="1"/>
</dbReference>
<dbReference type="Gene3D" id="1.10.390.10">
    <property type="entry name" value="Neutral Protease Domain 2"/>
    <property type="match status" value="1"/>
</dbReference>
<keyword evidence="7 10" id="KW-0862">Zinc</keyword>
<dbReference type="InterPro" id="IPR016024">
    <property type="entry name" value="ARM-type_fold"/>
</dbReference>
<evidence type="ECO:0000256" key="4">
    <source>
        <dbReference type="ARBA" id="ARBA00022670"/>
    </source>
</evidence>
<reference evidence="12" key="1">
    <citation type="submission" date="2016-04" db="EMBL/GenBank/DDBJ databases">
        <authorList>
            <person name="Nguyen H.D."/>
            <person name="Samba Siva P."/>
            <person name="Cullis J."/>
            <person name="Levesque C.A."/>
            <person name="Hambleton S."/>
        </authorList>
    </citation>
    <scope>NUCLEOTIDE SEQUENCE</scope>
    <source>
        <strain evidence="12">DAOMC 236422</strain>
    </source>
</reference>
<keyword evidence="5 10" id="KW-0479">Metal-binding</keyword>
<dbReference type="Pfam" id="PF01433">
    <property type="entry name" value="Peptidase_M1"/>
    <property type="match status" value="1"/>
</dbReference>
<keyword evidence="3" id="KW-0963">Cytoplasm</keyword>
<feature type="non-terminal residue" evidence="12">
    <location>
        <position position="1"/>
    </location>
</feature>
<dbReference type="PANTHER" id="PTHR45726:SF3">
    <property type="entry name" value="LEUKOTRIENE A-4 HYDROLASE"/>
    <property type="match status" value="1"/>
</dbReference>
<evidence type="ECO:0000256" key="6">
    <source>
        <dbReference type="ARBA" id="ARBA00022801"/>
    </source>
</evidence>
<dbReference type="SUPFAM" id="SSF48371">
    <property type="entry name" value="ARM repeat"/>
    <property type="match status" value="1"/>
</dbReference>
<keyword evidence="4" id="KW-0645">Protease</keyword>
<feature type="binding site" evidence="10">
    <location>
        <position position="58"/>
    </location>
    <ligand>
        <name>Zn(2+)</name>
        <dbReference type="ChEBI" id="CHEBI:29105"/>
        <note>catalytic</note>
    </ligand>
</feature>
<dbReference type="InterPro" id="IPR027268">
    <property type="entry name" value="Peptidase_M4/M1_CTD_sf"/>
</dbReference>
<comment type="subcellular location">
    <subcellularLocation>
        <location evidence="1">Cytoplasm</location>
    </subcellularLocation>
</comment>
<dbReference type="GO" id="GO:0004301">
    <property type="term" value="F:epoxide hydrolase activity"/>
    <property type="evidence" value="ECO:0007669"/>
    <property type="project" value="TreeGrafter"/>
</dbReference>
<organism evidence="12 13">
    <name type="scientific">Tilletia walkeri</name>
    <dbReference type="NCBI Taxonomy" id="117179"/>
    <lineage>
        <taxon>Eukaryota</taxon>
        <taxon>Fungi</taxon>
        <taxon>Dikarya</taxon>
        <taxon>Basidiomycota</taxon>
        <taxon>Ustilaginomycotina</taxon>
        <taxon>Exobasidiomycetes</taxon>
        <taxon>Tilletiales</taxon>
        <taxon>Tilletiaceae</taxon>
        <taxon>Tilletia</taxon>
    </lineage>
</organism>
<evidence type="ECO:0000256" key="8">
    <source>
        <dbReference type="ARBA" id="ARBA00023049"/>
    </source>
</evidence>
<keyword evidence="6" id="KW-0378">Hydrolase</keyword>
<dbReference type="InterPro" id="IPR034015">
    <property type="entry name" value="M1_LTA4H"/>
</dbReference>
<reference evidence="12" key="2">
    <citation type="journal article" date="2019" name="IMA Fungus">
        <title>Genome sequencing and comparison of five Tilletia species to identify candidate genes for the detection of regulated species infecting wheat.</title>
        <authorList>
            <person name="Nguyen H.D.T."/>
            <person name="Sultana T."/>
            <person name="Kesanakurti P."/>
            <person name="Hambleton S."/>
        </authorList>
    </citation>
    <scope>NUCLEOTIDE SEQUENCE</scope>
    <source>
        <strain evidence="12">DAOMC 236422</strain>
    </source>
</reference>
<dbReference type="PANTHER" id="PTHR45726">
    <property type="entry name" value="LEUKOTRIENE A-4 HYDROLASE"/>
    <property type="match status" value="1"/>
</dbReference>
<evidence type="ECO:0000256" key="1">
    <source>
        <dbReference type="ARBA" id="ARBA00004496"/>
    </source>
</evidence>
<proteinExistence type="inferred from homology"/>
<dbReference type="SUPFAM" id="SSF55486">
    <property type="entry name" value="Metalloproteases ('zincins'), catalytic domain"/>
    <property type="match status" value="1"/>
</dbReference>
<dbReference type="Gene3D" id="1.25.40.320">
    <property type="entry name" value="Peptidase M1, leukotriene A4 hydrolase/aminopeptidase C-terminal domain"/>
    <property type="match status" value="1"/>
</dbReference>
<dbReference type="SMART" id="SM01263">
    <property type="entry name" value="Leuk-A4-hydro_C"/>
    <property type="match status" value="1"/>
</dbReference>
<evidence type="ECO:0000256" key="2">
    <source>
        <dbReference type="ARBA" id="ARBA00010136"/>
    </source>
</evidence>
<dbReference type="GO" id="GO:0006508">
    <property type="term" value="P:proteolysis"/>
    <property type="evidence" value="ECO:0007669"/>
    <property type="project" value="UniProtKB-KW"/>
</dbReference>
<feature type="active site" description="Proton acceptor" evidence="9">
    <location>
        <position position="59"/>
    </location>
</feature>
<feature type="binding site" evidence="10">
    <location>
        <position position="81"/>
    </location>
    <ligand>
        <name>Zn(2+)</name>
        <dbReference type="ChEBI" id="CHEBI:29105"/>
        <note>catalytic</note>
    </ligand>
</feature>
<dbReference type="GO" id="GO:0008270">
    <property type="term" value="F:zinc ion binding"/>
    <property type="evidence" value="ECO:0007669"/>
    <property type="project" value="InterPro"/>
</dbReference>
<dbReference type="FunFam" id="1.25.40.320:FF:000001">
    <property type="entry name" value="Leukotriene A(4) hydrolase"/>
    <property type="match status" value="1"/>
</dbReference>
<dbReference type="InterPro" id="IPR015211">
    <property type="entry name" value="Peptidase_M1_C"/>
</dbReference>
<sequence>ERFLQAAESTISPYSWERYDCIVLPPAFAYGGMENPNAVTLTPTLIVGNRMQVDVLLHELAHSWAGNLTTNADWRSFFLNESFCVYLERLVLQVVHGQEEGPAHRGFSYIMGAKALRDSREGFKDTPRFQRLVPVYEPGEDPDDAFSSVPYEGGSNLLLYIENLVGGLDNFLPYVRAYFHTYYDRSINVEEWKAHLLSYFSSSPELSQKIKDNVDFDAWLHGEGVELPVDMTPYYNDTLARAAWALAARWAAFDDGNKKDFGRKDIEAFNASQIVVFLEKLHSGPDVPPAVVKKLDEVYNFSESNDGEILLRFYEVALEVEAGKFAKKAAAWVQTVGRMKYVRPIYRALNRVDRELAVKTFEEARDFYHPICRALLQKDLGLS</sequence>
<dbReference type="GO" id="GO:0004177">
    <property type="term" value="F:aminopeptidase activity"/>
    <property type="evidence" value="ECO:0007669"/>
    <property type="project" value="TreeGrafter"/>
</dbReference>